<dbReference type="EMBL" id="MU393500">
    <property type="protein sequence ID" value="KAI4863636.1"/>
    <property type="molecule type" value="Genomic_DNA"/>
</dbReference>
<accession>A0ACB9YX23</accession>
<organism evidence="1 2">
    <name type="scientific">Hypoxylon rubiginosum</name>
    <dbReference type="NCBI Taxonomy" id="110542"/>
    <lineage>
        <taxon>Eukaryota</taxon>
        <taxon>Fungi</taxon>
        <taxon>Dikarya</taxon>
        <taxon>Ascomycota</taxon>
        <taxon>Pezizomycotina</taxon>
        <taxon>Sordariomycetes</taxon>
        <taxon>Xylariomycetidae</taxon>
        <taxon>Xylariales</taxon>
        <taxon>Hypoxylaceae</taxon>
        <taxon>Hypoxylon</taxon>
    </lineage>
</organism>
<reference evidence="1 2" key="1">
    <citation type="journal article" date="2022" name="New Phytol.">
        <title>Ecological generalism drives hyperdiversity of secondary metabolite gene clusters in xylarialean endophytes.</title>
        <authorList>
            <person name="Franco M.E.E."/>
            <person name="Wisecaver J.H."/>
            <person name="Arnold A.E."/>
            <person name="Ju Y.M."/>
            <person name="Slot J.C."/>
            <person name="Ahrendt S."/>
            <person name="Moore L.P."/>
            <person name="Eastman K.E."/>
            <person name="Scott K."/>
            <person name="Konkel Z."/>
            <person name="Mondo S.J."/>
            <person name="Kuo A."/>
            <person name="Hayes R.D."/>
            <person name="Haridas S."/>
            <person name="Andreopoulos B."/>
            <person name="Riley R."/>
            <person name="LaButti K."/>
            <person name="Pangilinan J."/>
            <person name="Lipzen A."/>
            <person name="Amirebrahimi M."/>
            <person name="Yan J."/>
            <person name="Adam C."/>
            <person name="Keymanesh K."/>
            <person name="Ng V."/>
            <person name="Louie K."/>
            <person name="Northen T."/>
            <person name="Drula E."/>
            <person name="Henrissat B."/>
            <person name="Hsieh H.M."/>
            <person name="Youens-Clark K."/>
            <person name="Lutzoni F."/>
            <person name="Miadlikowska J."/>
            <person name="Eastwood D.C."/>
            <person name="Hamelin R.C."/>
            <person name="Grigoriev I.V."/>
            <person name="U'Ren J.M."/>
        </authorList>
    </citation>
    <scope>NUCLEOTIDE SEQUENCE [LARGE SCALE GENOMIC DNA]</scope>
    <source>
        <strain evidence="1 2">CBS 119005</strain>
    </source>
</reference>
<comment type="caution">
    <text evidence="1">The sequence shown here is derived from an EMBL/GenBank/DDBJ whole genome shotgun (WGS) entry which is preliminary data.</text>
</comment>
<gene>
    <name evidence="1" type="ORF">F4820DRAFT_449796</name>
</gene>
<keyword evidence="2" id="KW-1185">Reference proteome</keyword>
<sequence>MDPFSVATGAAGLISLGMTVSGGLIQYCRDYQSRDADLAQLSHHAQELKYLLTQIEKRTMGAQVTDGDVNTALQRCRDTSDVCIQDFKRLNDKYTNSNLGRSRKLVRNLKYPFDKRKFEDVRSRFREFNTALLGHLQLVNLDVTLAMRVQMISESDRVATAVEAVGRQFQFSILNSEHAINGTIRNSTDQLEASFQQGLQKTEDHVATSVTLGLRSLSENVGKVQEQQTSVIMHRLDQVVQMLQSQSIAQATNTAVDNRMEFGMISMENTRQDRNVTRKPSPGVFASGIICNCPKARHRHSTIQHRKGCLYSFSNRTKRTFTLQQWAFRRRIIATLHVEYSVLAWARDWRIYPNFTFRATVPWDAPAFEAINRATFAIQRGVPIREMEKIFQYCLVELQQIFTSGRGWPTDVMNEEGSNLLHFALPSHLVATYQRYILFDEEAAIIFVQFITALVDMGVPVNDNAKFMNTPLHQLLSRLDRSGPTTVSTYIVNNLLDMGAIVGTHSPDVVHTILYLGITNLYEHIACNEFLLEVLSRSESRVISLLRSDPSLLYNHTQAGRTALHLASGWPKGLSILLESAGEEIQSIINIKDRFEYSALEYAVRLMEPDSVRLLLDAGADITGSIFLFLGLETGTTRGKMIAHMIIESLALQRRELLKLALRYLSSEAIERFGLKENLLDNEVFDVVEILRQQQAPIPAIYNNILAGFVYHWIGSTPFIVQDLLDAGFHQTNTDFGGYTPLMALPYYRNSLAWNLEMVSWYEDHGADLHAPIPLPRSHTCTSYGEETALVYPIGHRISYVLCSSMAKERSPDLSEKHLATVSKLLRDELTDPCLCYCTTDGCTSASKYACGFKHQFHIRRLDLEIELAERAISDSDNHAVALGLIRVMTFKMLGMRHTCCSYAWAVNFEHIIEYGLLCLMDSEEVAEIQEEDRYLAKLLETLMVEFEMKLLEMGLSLSKFLKEYWWPRMDEVKEEWDELSDNDLQAMREIGVVIEES</sequence>
<evidence type="ECO:0000313" key="2">
    <source>
        <dbReference type="Proteomes" id="UP001497700"/>
    </source>
</evidence>
<dbReference type="Proteomes" id="UP001497700">
    <property type="component" value="Unassembled WGS sequence"/>
</dbReference>
<evidence type="ECO:0000313" key="1">
    <source>
        <dbReference type="EMBL" id="KAI4863636.1"/>
    </source>
</evidence>
<name>A0ACB9YX23_9PEZI</name>
<proteinExistence type="predicted"/>
<protein>
    <submittedName>
        <fullName evidence="1">Uncharacterized protein</fullName>
    </submittedName>
</protein>